<feature type="binding site" evidence="2">
    <location>
        <begin position="108"/>
        <end position="115"/>
    </location>
    <ligand>
        <name>ATP</name>
        <dbReference type="ChEBI" id="CHEBI:30616"/>
    </ligand>
</feature>
<dbReference type="InterPro" id="IPR040198">
    <property type="entry name" value="Fido_containing"/>
</dbReference>
<name>A0A1W1HI36_9BACT</name>
<protein>
    <recommendedName>
        <fullName evidence="3">Fido domain-containing protein</fullName>
    </recommendedName>
</protein>
<proteinExistence type="predicted"/>
<dbReference type="InterPro" id="IPR003812">
    <property type="entry name" value="Fido"/>
</dbReference>
<feature type="domain" description="Fido" evidence="3">
    <location>
        <begin position="8"/>
        <end position="161"/>
    </location>
</feature>
<evidence type="ECO:0000256" key="2">
    <source>
        <dbReference type="PIRSR" id="PIRSR640198-2"/>
    </source>
</evidence>
<evidence type="ECO:0000313" key="5">
    <source>
        <dbReference type="Proteomes" id="UP000191931"/>
    </source>
</evidence>
<dbReference type="Pfam" id="PF02661">
    <property type="entry name" value="Fic"/>
    <property type="match status" value="1"/>
</dbReference>
<feature type="active site" evidence="1">
    <location>
        <position position="104"/>
    </location>
</feature>
<evidence type="ECO:0000259" key="3">
    <source>
        <dbReference type="PROSITE" id="PS51459"/>
    </source>
</evidence>
<dbReference type="SUPFAM" id="SSF140931">
    <property type="entry name" value="Fic-like"/>
    <property type="match status" value="1"/>
</dbReference>
<dbReference type="InterPro" id="IPR036597">
    <property type="entry name" value="Fido-like_dom_sf"/>
</dbReference>
<dbReference type="PANTHER" id="PTHR13504:SF38">
    <property type="entry name" value="FIDO DOMAIN-CONTAINING PROTEIN"/>
    <property type="match status" value="1"/>
</dbReference>
<dbReference type="EMBL" id="FWEV01000303">
    <property type="protein sequence ID" value="SLM32139.1"/>
    <property type="molecule type" value="Genomic_DNA"/>
</dbReference>
<dbReference type="PROSITE" id="PS51459">
    <property type="entry name" value="FIDO"/>
    <property type="match status" value="1"/>
</dbReference>
<dbReference type="Gene3D" id="1.10.3290.10">
    <property type="entry name" value="Fido-like domain"/>
    <property type="match status" value="1"/>
</dbReference>
<sequence length="178" mass="20176">MIKENRSISQGLIKEMNALLLSGVKYTPAISQSGQKIKKPANPGKYKVHPNHVLQTDGTIHFYTAPVHVADEMENLCRWIDENIYSRHPLVIASITHYNMVRIHPFDDGNGRGARILMNLVLIKKGYPVAIIKNENRRKYLTTLNQADNGDIMPFIKFIADALIDTEKSIVDELKRLA</sequence>
<reference evidence="4 5" key="1">
    <citation type="submission" date="2017-03" db="EMBL/GenBank/DDBJ databases">
        <authorList>
            <person name="Afonso C.L."/>
            <person name="Miller P.J."/>
            <person name="Scott M.A."/>
            <person name="Spackman E."/>
            <person name="Goraichik I."/>
            <person name="Dimitrov K.M."/>
            <person name="Suarez D.L."/>
            <person name="Swayne D.E."/>
        </authorList>
    </citation>
    <scope>NUCLEOTIDE SEQUENCE [LARGE SCALE GENOMIC DNA]</scope>
    <source>
        <strain evidence="4">PRJEB14757</strain>
    </source>
</reference>
<dbReference type="PANTHER" id="PTHR13504">
    <property type="entry name" value="FIDO DOMAIN-CONTAINING PROTEIN DDB_G0283145"/>
    <property type="match status" value="1"/>
</dbReference>
<dbReference type="OrthoDB" id="9813719at2"/>
<keyword evidence="5" id="KW-1185">Reference proteome</keyword>
<dbReference type="AlphaFoldDB" id="A0A1W1HI36"/>
<organism evidence="4 5">
    <name type="scientific">Desulfamplus magnetovallimortis</name>
    <dbReference type="NCBI Taxonomy" id="1246637"/>
    <lineage>
        <taxon>Bacteria</taxon>
        <taxon>Pseudomonadati</taxon>
        <taxon>Thermodesulfobacteriota</taxon>
        <taxon>Desulfobacteria</taxon>
        <taxon>Desulfobacterales</taxon>
        <taxon>Desulfobacteraceae</taxon>
        <taxon>Desulfamplus</taxon>
    </lineage>
</organism>
<gene>
    <name evidence="4" type="ORF">MTBBW1_60039</name>
</gene>
<dbReference type="STRING" id="1246637.MTBBW1_60039"/>
<accession>A0A1W1HI36</accession>
<dbReference type="GO" id="GO:0005524">
    <property type="term" value="F:ATP binding"/>
    <property type="evidence" value="ECO:0007669"/>
    <property type="project" value="UniProtKB-KW"/>
</dbReference>
<dbReference type="Proteomes" id="UP000191931">
    <property type="component" value="Unassembled WGS sequence"/>
</dbReference>
<evidence type="ECO:0000313" key="4">
    <source>
        <dbReference type="EMBL" id="SLM32139.1"/>
    </source>
</evidence>
<dbReference type="RefSeq" id="WP_139786617.1">
    <property type="nucleotide sequence ID" value="NZ_LT828540.1"/>
</dbReference>
<evidence type="ECO:0000256" key="1">
    <source>
        <dbReference type="PIRSR" id="PIRSR640198-1"/>
    </source>
</evidence>
<keyword evidence="2" id="KW-0067">ATP-binding</keyword>
<keyword evidence="2" id="KW-0547">Nucleotide-binding</keyword>